<evidence type="ECO:0000256" key="1">
    <source>
        <dbReference type="SAM" id="MobiDB-lite"/>
    </source>
</evidence>
<name>A0A4Y7QCY2_9AGAM</name>
<gene>
    <name evidence="2" type="ORF">BD410DRAFT_785373</name>
</gene>
<organism evidence="2 3">
    <name type="scientific">Rickenella mellea</name>
    <dbReference type="NCBI Taxonomy" id="50990"/>
    <lineage>
        <taxon>Eukaryota</taxon>
        <taxon>Fungi</taxon>
        <taxon>Dikarya</taxon>
        <taxon>Basidiomycota</taxon>
        <taxon>Agaricomycotina</taxon>
        <taxon>Agaricomycetes</taxon>
        <taxon>Hymenochaetales</taxon>
        <taxon>Rickenellaceae</taxon>
        <taxon>Rickenella</taxon>
    </lineage>
</organism>
<keyword evidence="3" id="KW-1185">Reference proteome</keyword>
<evidence type="ECO:0000313" key="3">
    <source>
        <dbReference type="Proteomes" id="UP000294933"/>
    </source>
</evidence>
<sequence>MNLAPASPTGTITTLPEYASTYGDHDGESIDADLAEGSSPPEYAPSAPRTASTVTYTLTPTTTSNGFTLQGQDSTGAVHPQYHINANTKAVPFAPLLVVTTVRRDTPNGPLVGQTEMSSTHPRAGIVIMGNVAQRISNVLQTLPAVPAAAHWKWKFDDVDLRWDCSKNSPEGIPIYRCYRGARTKHMATFMPAPLGLTPPFSSPRLIVFPSGQEMFEHILMSALVLEHTLLIMGRGT</sequence>
<accession>A0A4Y7QCY2</accession>
<dbReference type="AlphaFoldDB" id="A0A4Y7QCY2"/>
<evidence type="ECO:0000313" key="2">
    <source>
        <dbReference type="EMBL" id="TDL25444.1"/>
    </source>
</evidence>
<dbReference type="VEuPathDB" id="FungiDB:BD410DRAFT_785373"/>
<feature type="region of interest" description="Disordered" evidence="1">
    <location>
        <begin position="21"/>
        <end position="51"/>
    </location>
</feature>
<proteinExistence type="predicted"/>
<dbReference type="Proteomes" id="UP000294933">
    <property type="component" value="Unassembled WGS sequence"/>
</dbReference>
<dbReference type="OrthoDB" id="3174721at2759"/>
<dbReference type="EMBL" id="ML170164">
    <property type="protein sequence ID" value="TDL25444.1"/>
    <property type="molecule type" value="Genomic_DNA"/>
</dbReference>
<reference evidence="2 3" key="1">
    <citation type="submission" date="2018-06" db="EMBL/GenBank/DDBJ databases">
        <title>A transcriptomic atlas of mushroom development highlights an independent origin of complex multicellularity.</title>
        <authorList>
            <consortium name="DOE Joint Genome Institute"/>
            <person name="Krizsan K."/>
            <person name="Almasi E."/>
            <person name="Merenyi Z."/>
            <person name="Sahu N."/>
            <person name="Viragh M."/>
            <person name="Koszo T."/>
            <person name="Mondo S."/>
            <person name="Kiss B."/>
            <person name="Balint B."/>
            <person name="Kues U."/>
            <person name="Barry K."/>
            <person name="Hegedus J.C."/>
            <person name="Henrissat B."/>
            <person name="Johnson J."/>
            <person name="Lipzen A."/>
            <person name="Ohm R."/>
            <person name="Nagy I."/>
            <person name="Pangilinan J."/>
            <person name="Yan J."/>
            <person name="Xiong Y."/>
            <person name="Grigoriev I.V."/>
            <person name="Hibbett D.S."/>
            <person name="Nagy L.G."/>
        </authorList>
    </citation>
    <scope>NUCLEOTIDE SEQUENCE [LARGE SCALE GENOMIC DNA]</scope>
    <source>
        <strain evidence="2 3">SZMC22713</strain>
    </source>
</reference>
<protein>
    <submittedName>
        <fullName evidence="2">Uncharacterized protein</fullName>
    </submittedName>
</protein>